<gene>
    <name evidence="2" type="ORF">H9S92_21605</name>
</gene>
<keyword evidence="1" id="KW-0472">Membrane</keyword>
<dbReference type="AlphaFoldDB" id="A0A923PSQ2"/>
<keyword evidence="1" id="KW-1133">Transmembrane helix</keyword>
<proteinExistence type="predicted"/>
<evidence type="ECO:0000256" key="1">
    <source>
        <dbReference type="SAM" id="Phobius"/>
    </source>
</evidence>
<dbReference type="PROSITE" id="PS51257">
    <property type="entry name" value="PROKAR_LIPOPROTEIN"/>
    <property type="match status" value="1"/>
</dbReference>
<keyword evidence="1" id="KW-0812">Transmembrane</keyword>
<comment type="caution">
    <text evidence="2">The sequence shown here is derived from an EMBL/GenBank/DDBJ whole genome shotgun (WGS) entry which is preliminary data.</text>
</comment>
<keyword evidence="3" id="KW-1185">Reference proteome</keyword>
<organism evidence="2 3">
    <name type="scientific">Neolewinella lacunae</name>
    <dbReference type="NCBI Taxonomy" id="1517758"/>
    <lineage>
        <taxon>Bacteria</taxon>
        <taxon>Pseudomonadati</taxon>
        <taxon>Bacteroidota</taxon>
        <taxon>Saprospiria</taxon>
        <taxon>Saprospirales</taxon>
        <taxon>Lewinellaceae</taxon>
        <taxon>Neolewinella</taxon>
    </lineage>
</organism>
<reference evidence="2" key="1">
    <citation type="submission" date="2020-08" db="EMBL/GenBank/DDBJ databases">
        <title>Lewinella bacteria from marine environments.</title>
        <authorList>
            <person name="Zhong Y."/>
        </authorList>
    </citation>
    <scope>NUCLEOTIDE SEQUENCE</scope>
    <source>
        <strain evidence="2">KCTC 42187</strain>
    </source>
</reference>
<dbReference type="RefSeq" id="WP_187468790.1">
    <property type="nucleotide sequence ID" value="NZ_JACSIT010000154.1"/>
</dbReference>
<dbReference type="EMBL" id="JACSIT010000154">
    <property type="protein sequence ID" value="MBC6996784.1"/>
    <property type="molecule type" value="Genomic_DNA"/>
</dbReference>
<sequence>MKQLSILLWFVCGMLLTAGCGVVNTVKKSLVEVKQQAPGIGENLTRGLASGLDTARLDELVARLVHAAGQSVQAELDSVSIRRLEDSVRTSLNALMADAEGGLHHLLADTAALNPLEVKLHMALLDLTRQLDQSLARALPTLLNAAAEGRILLLRDSLLGEKTGALASAILVDAFDNMLGSPELDSLLNKVELAVGKTTGDIDRTSGKISKTVRTIALAGGGVLLALSLLFFVLWMRKNSQARRQRDLLVNLTKSIDAIPSQSAYDQTMADLQQRLAAADDQQEILRNILREHQSQYTGKQQFQAHHQRLLELLRTDPAAAEIRARLLARANDPSFATYLNH</sequence>
<protein>
    <submittedName>
        <fullName evidence="2">Uncharacterized protein</fullName>
    </submittedName>
</protein>
<feature type="transmembrane region" description="Helical" evidence="1">
    <location>
        <begin position="216"/>
        <end position="236"/>
    </location>
</feature>
<name>A0A923PSQ2_9BACT</name>
<evidence type="ECO:0000313" key="2">
    <source>
        <dbReference type="EMBL" id="MBC6996784.1"/>
    </source>
</evidence>
<accession>A0A923PSQ2</accession>
<evidence type="ECO:0000313" key="3">
    <source>
        <dbReference type="Proteomes" id="UP000650081"/>
    </source>
</evidence>
<dbReference type="Proteomes" id="UP000650081">
    <property type="component" value="Unassembled WGS sequence"/>
</dbReference>